<protein>
    <submittedName>
        <fullName evidence="1">Uncharacterized protein</fullName>
    </submittedName>
</protein>
<reference evidence="1 2" key="1">
    <citation type="submission" date="2023-08" db="EMBL/GenBank/DDBJ databases">
        <authorList>
            <person name="Sharma P."/>
            <person name="Verma V."/>
            <person name="Mohan M.K."/>
            <person name="Dubey A.K."/>
        </authorList>
    </citation>
    <scope>NUCLEOTIDE SEQUENCE [LARGE SCALE GENOMIC DNA]</scope>
    <source>
        <strain evidence="1 2">ADP4</strain>
    </source>
</reference>
<keyword evidence="2" id="KW-1185">Reference proteome</keyword>
<accession>A0ABU7X5A7</accession>
<sequence>MTDMQAETREELFALDRKMQAEGFTAETAAAVDDGIIRYAAAHGVDLVPVHPLTGEPPV</sequence>
<proteinExistence type="predicted"/>
<comment type="caution">
    <text evidence="1">The sequence shown here is derived from an EMBL/GenBank/DDBJ whole genome shotgun (WGS) entry which is preliminary data.</text>
</comment>
<evidence type="ECO:0000313" key="2">
    <source>
        <dbReference type="Proteomes" id="UP001348265"/>
    </source>
</evidence>
<gene>
    <name evidence="1" type="ORF">RB636_37945</name>
</gene>
<name>A0ABU7X5A7_9ACTN</name>
<dbReference type="Proteomes" id="UP001348265">
    <property type="component" value="Unassembled WGS sequence"/>
</dbReference>
<dbReference type="EMBL" id="JAVFKM010000034">
    <property type="protein sequence ID" value="MEF3118946.1"/>
    <property type="molecule type" value="Genomic_DNA"/>
</dbReference>
<dbReference type="RefSeq" id="WP_331789856.1">
    <property type="nucleotide sequence ID" value="NZ_JAVFKM010000034.1"/>
</dbReference>
<evidence type="ECO:0000313" key="1">
    <source>
        <dbReference type="EMBL" id="MEF3118946.1"/>
    </source>
</evidence>
<organism evidence="1 2">
    <name type="scientific">Streptomyces chrestomyceticus</name>
    <dbReference type="NCBI Taxonomy" id="68185"/>
    <lineage>
        <taxon>Bacteria</taxon>
        <taxon>Bacillati</taxon>
        <taxon>Actinomycetota</taxon>
        <taxon>Actinomycetes</taxon>
        <taxon>Kitasatosporales</taxon>
        <taxon>Streptomycetaceae</taxon>
        <taxon>Streptomyces</taxon>
    </lineage>
</organism>